<accession>A0ABQ9IQC2</accession>
<evidence type="ECO:0000313" key="2">
    <source>
        <dbReference type="Proteomes" id="UP001162164"/>
    </source>
</evidence>
<protein>
    <submittedName>
        <fullName evidence="1">Uncharacterized protein</fullName>
    </submittedName>
</protein>
<comment type="caution">
    <text evidence="1">The sequence shown here is derived from an EMBL/GenBank/DDBJ whole genome shotgun (WGS) entry which is preliminary data.</text>
</comment>
<dbReference type="Proteomes" id="UP001162164">
    <property type="component" value="Unassembled WGS sequence"/>
</dbReference>
<reference evidence="1" key="1">
    <citation type="journal article" date="2023" name="Insect Mol. Biol.">
        <title>Genome sequencing provides insights into the evolution of gene families encoding plant cell wall-degrading enzymes in longhorned beetles.</title>
        <authorList>
            <person name="Shin N.R."/>
            <person name="Okamura Y."/>
            <person name="Kirsch R."/>
            <person name="Pauchet Y."/>
        </authorList>
    </citation>
    <scope>NUCLEOTIDE SEQUENCE</scope>
    <source>
        <strain evidence="1">MMC_N1</strain>
    </source>
</reference>
<dbReference type="EMBL" id="JAPWTJ010003833">
    <property type="protein sequence ID" value="KAJ8951398.1"/>
    <property type="molecule type" value="Genomic_DNA"/>
</dbReference>
<gene>
    <name evidence="1" type="ORF">NQ317_012233</name>
</gene>
<name>A0ABQ9IQC2_9CUCU</name>
<proteinExistence type="predicted"/>
<sequence length="80" mass="9139">MEFLEELNNEDDNLKNLQKVKVFVLVRVHKIKVKMVVDLYYAPASPPCRTVLLAAKAIGVDLNLKELGSAKRRTHYSRIS</sequence>
<evidence type="ECO:0000313" key="1">
    <source>
        <dbReference type="EMBL" id="KAJ8951398.1"/>
    </source>
</evidence>
<organism evidence="1 2">
    <name type="scientific">Molorchus minor</name>
    <dbReference type="NCBI Taxonomy" id="1323400"/>
    <lineage>
        <taxon>Eukaryota</taxon>
        <taxon>Metazoa</taxon>
        <taxon>Ecdysozoa</taxon>
        <taxon>Arthropoda</taxon>
        <taxon>Hexapoda</taxon>
        <taxon>Insecta</taxon>
        <taxon>Pterygota</taxon>
        <taxon>Neoptera</taxon>
        <taxon>Endopterygota</taxon>
        <taxon>Coleoptera</taxon>
        <taxon>Polyphaga</taxon>
        <taxon>Cucujiformia</taxon>
        <taxon>Chrysomeloidea</taxon>
        <taxon>Cerambycidae</taxon>
        <taxon>Lamiinae</taxon>
        <taxon>Monochamini</taxon>
        <taxon>Molorchus</taxon>
    </lineage>
</organism>
<dbReference type="Gene3D" id="3.40.30.10">
    <property type="entry name" value="Glutaredoxin"/>
    <property type="match status" value="1"/>
</dbReference>
<keyword evidence="2" id="KW-1185">Reference proteome</keyword>